<dbReference type="GeneID" id="83630199"/>
<proteinExistence type="predicted"/>
<gene>
    <name evidence="2" type="ORF">Mkiyose1413_28780</name>
    <name evidence="1" type="ORF">SRL2020028_19480</name>
</gene>
<organism evidence="2 3">
    <name type="scientific">Mycobacterium kiyosense</name>
    <dbReference type="NCBI Taxonomy" id="2871094"/>
    <lineage>
        <taxon>Bacteria</taxon>
        <taxon>Bacillati</taxon>
        <taxon>Actinomycetota</taxon>
        <taxon>Actinomycetes</taxon>
        <taxon>Mycobacteriales</taxon>
        <taxon>Mycobacteriaceae</taxon>
        <taxon>Mycobacterium</taxon>
    </lineage>
</organism>
<evidence type="ECO:0000313" key="2">
    <source>
        <dbReference type="EMBL" id="GLD30995.1"/>
    </source>
</evidence>
<name>A0A9P3Q8A3_9MYCO</name>
<dbReference type="Proteomes" id="UP001064782">
    <property type="component" value="Unassembled WGS sequence"/>
</dbReference>
<keyword evidence="3" id="KW-1185">Reference proteome</keyword>
<dbReference type="EMBL" id="BRZI01000019">
    <property type="protein sequence ID" value="GLD30995.1"/>
    <property type="molecule type" value="Genomic_DNA"/>
</dbReference>
<dbReference type="RefSeq" id="WP_264956260.1">
    <property type="nucleotide sequence ID" value="NZ_BRXG01000017.1"/>
</dbReference>
<reference evidence="2" key="1">
    <citation type="submission" date="2022-08" db="EMBL/GenBank/DDBJ databases">
        <title>Mycobacterium kiyosense sp. nov., scotochromogenic slow-glowing species isolated from respiratory specimens.</title>
        <authorList>
            <person name="Fukano H."/>
            <person name="Kazumi Y."/>
            <person name="Sakagami N."/>
            <person name="Ato M."/>
            <person name="Mitarai S."/>
            <person name="Hoshino Y."/>
        </authorList>
    </citation>
    <scope>NUCLEOTIDE SEQUENCE</scope>
    <source>
        <strain evidence="2">1413</strain>
        <strain evidence="1">SRL2020-028</strain>
    </source>
</reference>
<evidence type="ECO:0000313" key="1">
    <source>
        <dbReference type="EMBL" id="GLB82692.1"/>
    </source>
</evidence>
<accession>A0A9P3Q8A3</accession>
<evidence type="ECO:0000313" key="3">
    <source>
        <dbReference type="Proteomes" id="UP001064782"/>
    </source>
</evidence>
<dbReference type="Proteomes" id="UP001165663">
    <property type="component" value="Unassembled WGS sequence"/>
</dbReference>
<protein>
    <submittedName>
        <fullName evidence="2">Uncharacterized protein</fullName>
    </submittedName>
</protein>
<comment type="caution">
    <text evidence="2">The sequence shown here is derived from an EMBL/GenBank/DDBJ whole genome shotgun (WGS) entry which is preliminary data.</text>
</comment>
<dbReference type="EMBL" id="BRXE01000015">
    <property type="protein sequence ID" value="GLB82692.1"/>
    <property type="molecule type" value="Genomic_DNA"/>
</dbReference>
<dbReference type="AlphaFoldDB" id="A0A9P3Q8A3"/>
<sequence length="100" mass="10467">MISSKVARVTVAGSIVGTAVAAAIFSAGPALADLGVRAEAIRNTPMLDSNFQWAGTLFKGQAVGVGRDCNLNSTTFCKVYSVHLKTSDHVGWVQGNDLRT</sequence>